<keyword evidence="2" id="KW-1185">Reference proteome</keyword>
<proteinExistence type="predicted"/>
<evidence type="ECO:0000313" key="1">
    <source>
        <dbReference type="EMBL" id="KAL3529131.1"/>
    </source>
</evidence>
<comment type="caution">
    <text evidence="1">The sequence shown here is derived from an EMBL/GenBank/DDBJ whole genome shotgun (WGS) entry which is preliminary data.</text>
</comment>
<dbReference type="PANTHER" id="PTHR46310">
    <property type="entry name" value="AMIDASE 1"/>
    <property type="match status" value="1"/>
</dbReference>
<protein>
    <submittedName>
        <fullName evidence="1">Uncharacterized protein</fullName>
    </submittedName>
</protein>
<evidence type="ECO:0000313" key="2">
    <source>
        <dbReference type="Proteomes" id="UP001630127"/>
    </source>
</evidence>
<dbReference type="Proteomes" id="UP001630127">
    <property type="component" value="Unassembled WGS sequence"/>
</dbReference>
<dbReference type="Gene3D" id="3.90.1300.10">
    <property type="entry name" value="Amidase signature (AS) domain"/>
    <property type="match status" value="1"/>
</dbReference>
<gene>
    <name evidence="1" type="ORF">ACH5RR_008453</name>
</gene>
<dbReference type="InterPro" id="IPR036928">
    <property type="entry name" value="AS_sf"/>
</dbReference>
<name>A0ABD3ABI1_9GENT</name>
<dbReference type="EMBL" id="JBJUIK010000004">
    <property type="protein sequence ID" value="KAL3529131.1"/>
    <property type="molecule type" value="Genomic_DNA"/>
</dbReference>
<organism evidence="1 2">
    <name type="scientific">Cinchona calisaya</name>
    <dbReference type="NCBI Taxonomy" id="153742"/>
    <lineage>
        <taxon>Eukaryota</taxon>
        <taxon>Viridiplantae</taxon>
        <taxon>Streptophyta</taxon>
        <taxon>Embryophyta</taxon>
        <taxon>Tracheophyta</taxon>
        <taxon>Spermatophyta</taxon>
        <taxon>Magnoliopsida</taxon>
        <taxon>eudicotyledons</taxon>
        <taxon>Gunneridae</taxon>
        <taxon>Pentapetalae</taxon>
        <taxon>asterids</taxon>
        <taxon>lamiids</taxon>
        <taxon>Gentianales</taxon>
        <taxon>Rubiaceae</taxon>
        <taxon>Cinchonoideae</taxon>
        <taxon>Cinchoneae</taxon>
        <taxon>Cinchona</taxon>
    </lineage>
</organism>
<dbReference type="AlphaFoldDB" id="A0ABD3ABI1"/>
<dbReference type="SUPFAM" id="SSF75304">
    <property type="entry name" value="Amidase signature (AS) enzymes"/>
    <property type="match status" value="1"/>
</dbReference>
<sequence>MGLLPVSASLDTVGWFARDPHTLRRVGHVLLQVPYTALRNPSSIVVADDCFHLLNCSVDWVSQAVVKSMEKLFGRQVLRHENLGDYLSSKVPRMKAFQGEKSNGEVMSSFIRLLANIMQMLKRYEFKQNHYEWIKSVKPTLDPVISAQIHQELGMTEAEIENCHAVRNEAHSAVNLL</sequence>
<accession>A0ABD3ABI1</accession>
<dbReference type="PANTHER" id="PTHR46310:SF5">
    <property type="entry name" value="OUTER ENVELOPE PROTEIN 64, CHLOROPLASTIC"/>
    <property type="match status" value="1"/>
</dbReference>
<reference evidence="1 2" key="1">
    <citation type="submission" date="2024-11" db="EMBL/GenBank/DDBJ databases">
        <title>A near-complete genome assembly of Cinchona calisaya.</title>
        <authorList>
            <person name="Lian D.C."/>
            <person name="Zhao X.W."/>
            <person name="Wei L."/>
        </authorList>
    </citation>
    <scope>NUCLEOTIDE SEQUENCE [LARGE SCALE GENOMIC DNA]</scope>
    <source>
        <tissue evidence="1">Nenye</tissue>
    </source>
</reference>